<dbReference type="InterPro" id="IPR023214">
    <property type="entry name" value="HAD_sf"/>
</dbReference>
<evidence type="ECO:0000313" key="3">
    <source>
        <dbReference type="EMBL" id="SMO90437.1"/>
    </source>
</evidence>
<dbReference type="Pfam" id="PF03767">
    <property type="entry name" value="Acid_phosphat_B"/>
    <property type="match status" value="1"/>
</dbReference>
<dbReference type="GO" id="GO:0009279">
    <property type="term" value="C:cell outer membrane"/>
    <property type="evidence" value="ECO:0007669"/>
    <property type="project" value="InterPro"/>
</dbReference>
<dbReference type="Proteomes" id="UP000317593">
    <property type="component" value="Unassembled WGS sequence"/>
</dbReference>
<dbReference type="InterPro" id="IPR036412">
    <property type="entry name" value="HAD-like_sf"/>
</dbReference>
<keyword evidence="4" id="KW-1185">Reference proteome</keyword>
<dbReference type="PROSITE" id="PS51257">
    <property type="entry name" value="PROKAR_LIPOPROTEIN"/>
    <property type="match status" value="1"/>
</dbReference>
<dbReference type="PANTHER" id="PTHR31284:SF10">
    <property type="entry name" value="ACID PHOSPHATASE-LIKE PROTEIN"/>
    <property type="match status" value="1"/>
</dbReference>
<evidence type="ECO:0000256" key="2">
    <source>
        <dbReference type="SAM" id="SignalP"/>
    </source>
</evidence>
<feature type="chain" id="PRO_5022127747" evidence="2">
    <location>
        <begin position="25"/>
        <end position="281"/>
    </location>
</feature>
<gene>
    <name evidence="3" type="ORF">SAMN06265218_12220</name>
</gene>
<organism evidence="3 4">
    <name type="scientific">Fodinibius sediminis</name>
    <dbReference type="NCBI Taxonomy" id="1214077"/>
    <lineage>
        <taxon>Bacteria</taxon>
        <taxon>Pseudomonadati</taxon>
        <taxon>Balneolota</taxon>
        <taxon>Balneolia</taxon>
        <taxon>Balneolales</taxon>
        <taxon>Balneolaceae</taxon>
        <taxon>Fodinibius</taxon>
    </lineage>
</organism>
<keyword evidence="1 2" id="KW-0732">Signal</keyword>
<dbReference type="RefSeq" id="WP_185958479.1">
    <property type="nucleotide sequence ID" value="NZ_FXTH01000022.1"/>
</dbReference>
<sequence length="281" mass="31799">MKNCTLTGLLAALATLITACSSTAGLLQHPTTSSTLWAQHAAEYRALTIQVYQTAAAQLGLAIEDSQWSAYPTQQDSILRDYPTAIVVDVDETVLNNSAFQARMIKKNSDFDPEAWNRWVMEARAEAVPGAQPFLKLASEKGIAIFYLTNRDAGVEAGTRANLRKLGFPLSSKEDRILSNGEQPQWTSEKSARRRYVGSRYRILMLFGDDLNDFIPAKNRSLQERIRLVNQHQIRWGRSWYILPNPTYGSWEAALYDFNNELTPREIKQIKRKRLNTSEGQ</sequence>
<dbReference type="SFLD" id="SFLDS00003">
    <property type="entry name" value="Haloacid_Dehalogenase"/>
    <property type="match status" value="1"/>
</dbReference>
<dbReference type="AlphaFoldDB" id="A0A521F2U7"/>
<dbReference type="SFLD" id="SFLDG01125">
    <property type="entry name" value="C1.1:_Acid_Phosphatase_Like"/>
    <property type="match status" value="1"/>
</dbReference>
<dbReference type="EMBL" id="FXTH01000022">
    <property type="protein sequence ID" value="SMO90437.1"/>
    <property type="molecule type" value="Genomic_DNA"/>
</dbReference>
<dbReference type="SUPFAM" id="SSF56784">
    <property type="entry name" value="HAD-like"/>
    <property type="match status" value="1"/>
</dbReference>
<reference evidence="3 4" key="1">
    <citation type="submission" date="2017-05" db="EMBL/GenBank/DDBJ databases">
        <authorList>
            <person name="Varghese N."/>
            <person name="Submissions S."/>
        </authorList>
    </citation>
    <scope>NUCLEOTIDE SEQUENCE [LARGE SCALE GENOMIC DNA]</scope>
    <source>
        <strain evidence="3 4">DSM 21194</strain>
    </source>
</reference>
<protein>
    <submittedName>
        <fullName evidence="3">Acid phosphatase</fullName>
    </submittedName>
</protein>
<dbReference type="Gene3D" id="3.40.50.1000">
    <property type="entry name" value="HAD superfamily/HAD-like"/>
    <property type="match status" value="1"/>
</dbReference>
<evidence type="ECO:0000313" key="4">
    <source>
        <dbReference type="Proteomes" id="UP000317593"/>
    </source>
</evidence>
<dbReference type="InterPro" id="IPR005519">
    <property type="entry name" value="Acid_phosphat_B-like"/>
</dbReference>
<dbReference type="PANTHER" id="PTHR31284">
    <property type="entry name" value="ACID PHOSPHATASE-LIKE PROTEIN"/>
    <property type="match status" value="1"/>
</dbReference>
<dbReference type="PIRSF" id="PIRSF019271">
    <property type="entry name" value="Acid_Ptase_C"/>
    <property type="match status" value="1"/>
</dbReference>
<proteinExistence type="predicted"/>
<accession>A0A521F2U7</accession>
<feature type="signal peptide" evidence="2">
    <location>
        <begin position="1"/>
        <end position="24"/>
    </location>
</feature>
<dbReference type="InterPro" id="IPR006423">
    <property type="entry name" value="Lipo_e_P4"/>
</dbReference>
<evidence type="ECO:0000256" key="1">
    <source>
        <dbReference type="ARBA" id="ARBA00022729"/>
    </source>
</evidence>
<name>A0A521F2U7_9BACT</name>